<comment type="caution">
    <text evidence="3">The sequence shown here is derived from an EMBL/GenBank/DDBJ whole genome shotgun (WGS) entry which is preliminary data.</text>
</comment>
<dbReference type="OrthoDB" id="63453at2759"/>
<feature type="coiled-coil region" evidence="1">
    <location>
        <begin position="27"/>
        <end position="54"/>
    </location>
</feature>
<accession>A0A1W0A4Q4</accession>
<evidence type="ECO:0000256" key="1">
    <source>
        <dbReference type="SAM" id="Coils"/>
    </source>
</evidence>
<feature type="compositionally biased region" description="Basic residues" evidence="2">
    <location>
        <begin position="11"/>
        <end position="25"/>
    </location>
</feature>
<dbReference type="CDD" id="cd14686">
    <property type="entry name" value="bZIP"/>
    <property type="match status" value="1"/>
</dbReference>
<feature type="compositionally biased region" description="Basic and acidic residues" evidence="2">
    <location>
        <begin position="1"/>
        <end position="10"/>
    </location>
</feature>
<organism evidence="3 4">
    <name type="scientific">Thraustotheca clavata</name>
    <dbReference type="NCBI Taxonomy" id="74557"/>
    <lineage>
        <taxon>Eukaryota</taxon>
        <taxon>Sar</taxon>
        <taxon>Stramenopiles</taxon>
        <taxon>Oomycota</taxon>
        <taxon>Saprolegniomycetes</taxon>
        <taxon>Saprolegniales</taxon>
        <taxon>Achlyaceae</taxon>
        <taxon>Thraustotheca</taxon>
    </lineage>
</organism>
<gene>
    <name evidence="3" type="ORF">THRCLA_02619</name>
</gene>
<proteinExistence type="predicted"/>
<dbReference type="Proteomes" id="UP000243217">
    <property type="component" value="Unassembled WGS sequence"/>
</dbReference>
<protein>
    <recommendedName>
        <fullName evidence="5">BZIP domain-containing protein</fullName>
    </recommendedName>
</protein>
<evidence type="ECO:0000313" key="4">
    <source>
        <dbReference type="Proteomes" id="UP000243217"/>
    </source>
</evidence>
<keyword evidence="4" id="KW-1185">Reference proteome</keyword>
<name>A0A1W0A4Q4_9STRA</name>
<keyword evidence="1" id="KW-0175">Coiled coil</keyword>
<feature type="region of interest" description="Disordered" evidence="2">
    <location>
        <begin position="1"/>
        <end position="25"/>
    </location>
</feature>
<evidence type="ECO:0000313" key="3">
    <source>
        <dbReference type="EMBL" id="OQS05218.1"/>
    </source>
</evidence>
<evidence type="ECO:0008006" key="5">
    <source>
        <dbReference type="Google" id="ProtNLM"/>
    </source>
</evidence>
<sequence length="492" mass="57657">MWRTEEERRAMRSRNQRKYMDKRKKHATSLESSVHALRQEVARLEGKRDVLHNMLMQSIVMNETHSLRLMGEYVRMFEHGFRASDETRYQESFLRSIMHEDMIFHGIHTLDTFIAIFQQYTSTHSNFTMRYLSCDVIKDEFDGHDISCTLKLLITQRMSRSSISTYYPHVLCNEALVQTLIGRTISIPQTSIFTFDQQGKIIQYDTQMAMIPSLLQLLGSLELTTFRKSVLLVTMPPSKRSKSSMFQSEEEKILHQRRLRASNQRAHVARRQQKIADLTKQVNALAYETNRLEGKKESLSATPWKSVYLNDHQAVKRVHEYLKMFRYGYQASLDNEALIQQRFLRSIMREDVQHFGLVGIDKFLHIFRVYCSSHSNFSMYFLHCDCIMDDESLVTCKVQMIVSQRITRNTLSMYFPHILHDEVLVQKLIGRQIDLPTTSVFGFDDKCLVETYNSSMDFVAAYKGLLEDLNEVATLVGEHKYHPKHLQRSLSQ</sequence>
<dbReference type="AlphaFoldDB" id="A0A1W0A4Q4"/>
<reference evidence="3 4" key="1">
    <citation type="journal article" date="2014" name="Genome Biol. Evol.">
        <title>The secreted proteins of Achlya hypogyna and Thraustotheca clavata identify the ancestral oomycete secretome and reveal gene acquisitions by horizontal gene transfer.</title>
        <authorList>
            <person name="Misner I."/>
            <person name="Blouin N."/>
            <person name="Leonard G."/>
            <person name="Richards T.A."/>
            <person name="Lane C.E."/>
        </authorList>
    </citation>
    <scope>NUCLEOTIDE SEQUENCE [LARGE SCALE GENOMIC DNA]</scope>
    <source>
        <strain evidence="3 4">ATCC 34112</strain>
    </source>
</reference>
<dbReference type="EMBL" id="JNBS01000484">
    <property type="protein sequence ID" value="OQS05218.1"/>
    <property type="molecule type" value="Genomic_DNA"/>
</dbReference>
<evidence type="ECO:0000256" key="2">
    <source>
        <dbReference type="SAM" id="MobiDB-lite"/>
    </source>
</evidence>